<dbReference type="PANTHER" id="PTHR10953">
    <property type="entry name" value="UBIQUITIN-ACTIVATING ENZYME E1"/>
    <property type="match status" value="1"/>
</dbReference>
<dbReference type="GO" id="GO:0008641">
    <property type="term" value="F:ubiquitin-like modifier activating enzyme activity"/>
    <property type="evidence" value="ECO:0007669"/>
    <property type="project" value="InterPro"/>
</dbReference>
<dbReference type="GO" id="GO:0008146">
    <property type="term" value="F:sulfotransferase activity"/>
    <property type="evidence" value="ECO:0007669"/>
    <property type="project" value="TreeGrafter"/>
</dbReference>
<protein>
    <submittedName>
        <fullName evidence="3 4">Molybdopterin-synthase adenylyltransferase</fullName>
    </submittedName>
</protein>
<dbReference type="GO" id="GO:0016779">
    <property type="term" value="F:nucleotidyltransferase activity"/>
    <property type="evidence" value="ECO:0007669"/>
    <property type="project" value="UniProtKB-KW"/>
</dbReference>
<dbReference type="PATRIC" id="fig|589873.4.peg.2557"/>
<accession>A0A075P073</accession>
<gene>
    <name evidence="4" type="ORF">DEB45_01765</name>
    <name evidence="3" type="ORF">EP13_11190</name>
</gene>
<dbReference type="Proteomes" id="UP000056090">
    <property type="component" value="Chromosome"/>
</dbReference>
<evidence type="ECO:0000259" key="2">
    <source>
        <dbReference type="Pfam" id="PF00899"/>
    </source>
</evidence>
<dbReference type="GO" id="GO:0005829">
    <property type="term" value="C:cytosol"/>
    <property type="evidence" value="ECO:0007669"/>
    <property type="project" value="TreeGrafter"/>
</dbReference>
<dbReference type="InterPro" id="IPR045886">
    <property type="entry name" value="ThiF/MoeB/HesA"/>
</dbReference>
<dbReference type="CDD" id="cd00757">
    <property type="entry name" value="ThiF_MoeB_HesA_family"/>
    <property type="match status" value="1"/>
</dbReference>
<evidence type="ECO:0000313" key="3">
    <source>
        <dbReference type="EMBL" id="AIF99203.1"/>
    </source>
</evidence>
<name>A0A075P073_9ALTE</name>
<dbReference type="InterPro" id="IPR000594">
    <property type="entry name" value="ThiF_NAD_FAD-bd"/>
</dbReference>
<sequence length="247" mass="27003">MPKMLSTTQALRYNRHIVLPQVDLDGQEKLVNAHIVIIGLGGLGNAAASSLCASGVGKLTLLDFDDIEHHNLPRQTLFNDKDVGKPKVLAAKDKLAQMNSDCQIMTVDAPISEQHLDLIKHADVVLDCTDNSDARKLINKLCYTAHTPLISGAAIRFEGQLFVALPGTSCCYNCFQRLFSSPQLSCVEAGIFSPVVNIIGTYQSLYAMQVIMGVGDLPLNTLMTFDGLSHEWQKWALPEGTHCHLCK</sequence>
<dbReference type="KEGG" id="aal:EP13_11190"/>
<organism evidence="3 5">
    <name type="scientific">Alteromonas australica</name>
    <dbReference type="NCBI Taxonomy" id="589873"/>
    <lineage>
        <taxon>Bacteria</taxon>
        <taxon>Pseudomonadati</taxon>
        <taxon>Pseudomonadota</taxon>
        <taxon>Gammaproteobacteria</taxon>
        <taxon>Alteromonadales</taxon>
        <taxon>Alteromonadaceae</taxon>
        <taxon>Alteromonas/Salinimonas group</taxon>
        <taxon>Alteromonas</taxon>
    </lineage>
</organism>
<dbReference type="EMBL" id="DONK01000028">
    <property type="protein sequence ID" value="HBU49960.1"/>
    <property type="molecule type" value="Genomic_DNA"/>
</dbReference>
<dbReference type="SUPFAM" id="SSF69572">
    <property type="entry name" value="Activating enzymes of the ubiquitin-like proteins"/>
    <property type="match status" value="1"/>
</dbReference>
<dbReference type="OrthoDB" id="9804286at2"/>
<reference evidence="3 5" key="1">
    <citation type="submission" date="2014-06" db="EMBL/GenBank/DDBJ databases">
        <title>Genomes of Alteromonas australica, a world apart.</title>
        <authorList>
            <person name="Gonzaga A."/>
            <person name="Lopez-Perez M."/>
            <person name="Rodriguez-Valera F."/>
        </authorList>
    </citation>
    <scope>NUCLEOTIDE SEQUENCE [LARGE SCALE GENOMIC DNA]</scope>
    <source>
        <strain evidence="3 5">H 17</strain>
    </source>
</reference>
<dbReference type="RefSeq" id="WP_044057318.1">
    <property type="nucleotide sequence ID" value="NZ_CAJXAX010000001.1"/>
</dbReference>
<dbReference type="InterPro" id="IPR035985">
    <property type="entry name" value="Ubiquitin-activating_enz"/>
</dbReference>
<reference evidence="4 6" key="2">
    <citation type="journal article" date="2018" name="Nat. Biotechnol.">
        <title>A standardized bacterial taxonomy based on genome phylogeny substantially revises the tree of life.</title>
        <authorList>
            <person name="Parks D.H."/>
            <person name="Chuvochina M."/>
            <person name="Waite D.W."/>
            <person name="Rinke C."/>
            <person name="Skarshewski A."/>
            <person name="Chaumeil P.A."/>
            <person name="Hugenholtz P."/>
        </authorList>
    </citation>
    <scope>NUCLEOTIDE SEQUENCE [LARGE SCALE GENOMIC DNA]</scope>
    <source>
        <strain evidence="4">UBA11621</strain>
    </source>
</reference>
<evidence type="ECO:0000313" key="4">
    <source>
        <dbReference type="EMBL" id="HBU49960.1"/>
    </source>
</evidence>
<feature type="domain" description="THIF-type NAD/FAD binding fold" evidence="2">
    <location>
        <begin position="13"/>
        <end position="238"/>
    </location>
</feature>
<dbReference type="Proteomes" id="UP000264779">
    <property type="component" value="Unassembled WGS sequence"/>
</dbReference>
<evidence type="ECO:0000256" key="1">
    <source>
        <dbReference type="ARBA" id="ARBA00009919"/>
    </source>
</evidence>
<dbReference type="EMBL" id="CP008849">
    <property type="protein sequence ID" value="AIF99203.1"/>
    <property type="molecule type" value="Genomic_DNA"/>
</dbReference>
<keyword evidence="5" id="KW-1185">Reference proteome</keyword>
<dbReference type="Pfam" id="PF00899">
    <property type="entry name" value="ThiF"/>
    <property type="match status" value="1"/>
</dbReference>
<proteinExistence type="inferred from homology"/>
<evidence type="ECO:0000313" key="6">
    <source>
        <dbReference type="Proteomes" id="UP000264779"/>
    </source>
</evidence>
<keyword evidence="3" id="KW-0548">Nucleotidyltransferase</keyword>
<evidence type="ECO:0000313" key="5">
    <source>
        <dbReference type="Proteomes" id="UP000056090"/>
    </source>
</evidence>
<keyword evidence="3" id="KW-0808">Transferase</keyword>
<dbReference type="PANTHER" id="PTHR10953:SF102">
    <property type="entry name" value="ADENYLYLTRANSFERASE AND SULFURTRANSFERASE MOCS3"/>
    <property type="match status" value="1"/>
</dbReference>
<dbReference type="GO" id="GO:0004792">
    <property type="term" value="F:thiosulfate-cyanide sulfurtransferase activity"/>
    <property type="evidence" value="ECO:0007669"/>
    <property type="project" value="TreeGrafter"/>
</dbReference>
<dbReference type="eggNOG" id="COG0476">
    <property type="taxonomic scope" value="Bacteria"/>
</dbReference>
<dbReference type="AlphaFoldDB" id="A0A075P073"/>
<dbReference type="FunFam" id="3.40.50.720:FF:000080">
    <property type="entry name" value="Thiazole biosynthesis adenylyltransferase ThiF"/>
    <property type="match status" value="1"/>
</dbReference>
<dbReference type="Gene3D" id="3.40.50.720">
    <property type="entry name" value="NAD(P)-binding Rossmann-like Domain"/>
    <property type="match status" value="1"/>
</dbReference>
<dbReference type="KEGG" id="aaus:EP12_11875"/>
<dbReference type="GeneID" id="78255470"/>
<comment type="similarity">
    <text evidence="1">Belongs to the HesA/MoeB/ThiF family.</text>
</comment>